<gene>
    <name evidence="2" type="ORF">LENED_010076</name>
</gene>
<evidence type="ECO:0000313" key="2">
    <source>
        <dbReference type="EMBL" id="GAW08042.1"/>
    </source>
</evidence>
<name>A0A1Q3ELF8_LENED</name>
<reference evidence="2 3" key="2">
    <citation type="submission" date="2017-02" db="EMBL/GenBank/DDBJ databases">
        <title>A genome survey and senescence transcriptome analysis in Lentinula edodes.</title>
        <authorList>
            <person name="Sakamoto Y."/>
            <person name="Nakade K."/>
            <person name="Sato S."/>
            <person name="Yoshida Y."/>
            <person name="Miyazaki K."/>
            <person name="Natsume S."/>
            <person name="Konno N."/>
        </authorList>
    </citation>
    <scope>NUCLEOTIDE SEQUENCE [LARGE SCALE GENOMIC DNA]</scope>
    <source>
        <strain evidence="2 3">NBRC 111202</strain>
    </source>
</reference>
<dbReference type="EMBL" id="BDGU01000552">
    <property type="protein sequence ID" value="GAW08042.1"/>
    <property type="molecule type" value="Genomic_DNA"/>
</dbReference>
<sequence length="351" mass="39381">MKNDTMILLQIVENGSSLFFRIGDTIFQAMGMSFLATSAVGLATFTAVSVFTVGTGYGAIAVREYFGPGLFDLLLTDEPTNWPAGHFIFLFLTPLRLVSPVMNLGTFTPFFFLWPSIPPYSVREQLTAESSRLDGIFPITPSTDQKWPPGLKTFGFIVVGTSMLYHRVFARFSEFRRQEGPDGAEQEAVLQVQREAPEEPDTPFANLNGVTQYPNISIMIGLLKPFIASGMGHLLYLGAQHSSTLRLVLGIRRFGDITPLYTSPKLVPELSDNIWYWKYYTATAVHEMDPVWIRNSIGLGIFIVMKDCLHLFHLWLTKRELASRRLKNRDFAGVDLNELDLIHPVSNSISS</sequence>
<comment type="caution">
    <text evidence="2">The sequence shown here is derived from an EMBL/GenBank/DDBJ whole genome shotgun (WGS) entry which is preliminary data.</text>
</comment>
<keyword evidence="1" id="KW-0472">Membrane</keyword>
<keyword evidence="3" id="KW-1185">Reference proteome</keyword>
<keyword evidence="1" id="KW-1133">Transmembrane helix</keyword>
<accession>A0A1Q3ELF8</accession>
<evidence type="ECO:0000256" key="1">
    <source>
        <dbReference type="SAM" id="Phobius"/>
    </source>
</evidence>
<reference evidence="2 3" key="1">
    <citation type="submission" date="2016-08" db="EMBL/GenBank/DDBJ databases">
        <authorList>
            <consortium name="Lentinula edodes genome sequencing consortium"/>
            <person name="Sakamoto Y."/>
            <person name="Nakade K."/>
            <person name="Sato S."/>
            <person name="Yoshida Y."/>
            <person name="Miyazaki K."/>
            <person name="Natsume S."/>
            <person name="Konno N."/>
        </authorList>
    </citation>
    <scope>NUCLEOTIDE SEQUENCE [LARGE SCALE GENOMIC DNA]</scope>
    <source>
        <strain evidence="2 3">NBRC 111202</strain>
    </source>
</reference>
<dbReference type="STRING" id="5353.A0A1Q3ELF8"/>
<organism evidence="2 3">
    <name type="scientific">Lentinula edodes</name>
    <name type="common">Shiitake mushroom</name>
    <name type="synonym">Lentinus edodes</name>
    <dbReference type="NCBI Taxonomy" id="5353"/>
    <lineage>
        <taxon>Eukaryota</taxon>
        <taxon>Fungi</taxon>
        <taxon>Dikarya</taxon>
        <taxon>Basidiomycota</taxon>
        <taxon>Agaricomycotina</taxon>
        <taxon>Agaricomycetes</taxon>
        <taxon>Agaricomycetidae</taxon>
        <taxon>Agaricales</taxon>
        <taxon>Marasmiineae</taxon>
        <taxon>Omphalotaceae</taxon>
        <taxon>Lentinula</taxon>
    </lineage>
</organism>
<dbReference type="Proteomes" id="UP000188533">
    <property type="component" value="Unassembled WGS sequence"/>
</dbReference>
<keyword evidence="1" id="KW-0812">Transmembrane</keyword>
<dbReference type="AlphaFoldDB" id="A0A1Q3ELF8"/>
<protein>
    <submittedName>
        <fullName evidence="2">Ring finger domain protein</fullName>
    </submittedName>
</protein>
<feature type="transmembrane region" description="Helical" evidence="1">
    <location>
        <begin position="34"/>
        <end position="60"/>
    </location>
</feature>
<proteinExistence type="predicted"/>
<evidence type="ECO:0000313" key="3">
    <source>
        <dbReference type="Proteomes" id="UP000188533"/>
    </source>
</evidence>